<reference evidence="4" key="2">
    <citation type="submission" date="2023-06" db="PDB data bank">
        <title>Structure of lateral hexamer of PBS-PSII-PSI-LHCs megacomplex at 6.3 Angstroms resolution.</title>
        <authorList>
            <person name="You X."/>
            <person name="Zhang X."/>
            <person name="Cheng J."/>
            <person name="Xiao Y.N."/>
            <person name="Sun S."/>
            <person name="Sui S.F."/>
        </authorList>
    </citation>
    <scope>STRUCTURE BY ELECTRON MICROSCOPY (3.20 ANGSTROMS)</scope>
</reference>
<evidence type="ECO:0000313" key="3">
    <source>
        <dbReference type="Proteomes" id="UP000324585"/>
    </source>
</evidence>
<keyword evidence="1" id="KW-1133">Transmembrane helix</keyword>
<protein>
    <submittedName>
        <fullName evidence="2">Uncharacterized protein</fullName>
    </submittedName>
</protein>
<dbReference type="PDB" id="8JNM">
    <property type="method" value="EM"/>
    <property type="resolution" value="3.20 A"/>
    <property type="chains" value="A=1-109"/>
</dbReference>
<keyword evidence="1" id="KW-0812">Transmembrane</keyword>
<evidence type="ECO:0000256" key="1">
    <source>
        <dbReference type="SAM" id="Phobius"/>
    </source>
</evidence>
<sequence>MAFVSGSFGPASALVAQPKRAVSAQRRGVVAMSAAGKKAQQMAALAVAQVAVAMPALAAEGTGAALGVEEPLLFLPLILIPSVFFILFLGFSNKQPKDDFFGAKDDRRN</sequence>
<dbReference type="SMR" id="A0A5J4Z7J1"/>
<accession>A0A5J4Z7J1</accession>
<evidence type="ECO:0000313" key="2">
    <source>
        <dbReference type="EMBL" id="KAA8500009.1"/>
    </source>
</evidence>
<dbReference type="Proteomes" id="UP000324585">
    <property type="component" value="Unassembled WGS sequence"/>
</dbReference>
<comment type="caution">
    <text evidence="2">The sequence shown here is derived from an EMBL/GenBank/DDBJ whole genome shotgun (WGS) entry which is preliminary data.</text>
</comment>
<dbReference type="EMBL" id="VRMN01000001">
    <property type="protein sequence ID" value="KAA8500009.1"/>
    <property type="molecule type" value="Genomic_DNA"/>
</dbReference>
<feature type="transmembrane region" description="Helical" evidence="1">
    <location>
        <begin position="71"/>
        <end position="91"/>
    </location>
</feature>
<dbReference type="AlphaFoldDB" id="A0A5J4Z7J1"/>
<evidence type="ECO:0007829" key="4">
    <source>
        <dbReference type="PDB" id="8JNM"/>
    </source>
</evidence>
<name>A0A5J4Z7J1_PORPP</name>
<proteinExistence type="evidence at protein level"/>
<dbReference type="CDD" id="cd23696">
    <property type="entry name" value="PsbW"/>
    <property type="match status" value="1"/>
</dbReference>
<gene>
    <name evidence="2" type="ORF">FVE85_7594</name>
</gene>
<organism evidence="2 3">
    <name type="scientific">Porphyridium purpureum</name>
    <name type="common">Red alga</name>
    <name type="synonym">Porphyridium cruentum</name>
    <dbReference type="NCBI Taxonomy" id="35688"/>
    <lineage>
        <taxon>Eukaryota</taxon>
        <taxon>Rhodophyta</taxon>
        <taxon>Bangiophyceae</taxon>
        <taxon>Porphyridiales</taxon>
        <taxon>Porphyridiaceae</taxon>
        <taxon>Porphyridium</taxon>
    </lineage>
</organism>
<keyword evidence="1" id="KW-0472">Membrane</keyword>
<keyword evidence="3" id="KW-1185">Reference proteome</keyword>
<keyword evidence="4" id="KW-0002">3D-structure</keyword>
<reference evidence="3" key="1">
    <citation type="journal article" date="2019" name="Nat. Commun.">
        <title>Expansion of phycobilisome linker gene families in mesophilic red algae.</title>
        <authorList>
            <person name="Lee J."/>
            <person name="Kim D."/>
            <person name="Bhattacharya D."/>
            <person name="Yoon H.S."/>
        </authorList>
    </citation>
    <scope>NUCLEOTIDE SEQUENCE [LARGE SCALE GENOMIC DNA]</scope>
    <source>
        <strain evidence="3">CCMP 1328</strain>
    </source>
</reference>